<evidence type="ECO:0000313" key="2">
    <source>
        <dbReference type="Proteomes" id="UP000509833"/>
    </source>
</evidence>
<reference evidence="1 2" key="1">
    <citation type="submission" date="2020-06" db="EMBL/GenBank/DDBJ databases">
        <authorList>
            <person name="Chuat V."/>
        </authorList>
    </citation>
    <scope>NUCLEOTIDE SEQUENCE [LARGE SCALE GENOMIC DNA]</scope>
    <source>
        <strain evidence="1">STH_CIRM_336</strain>
    </source>
</reference>
<name>A0A8D6XP86_STRTR</name>
<organism evidence="1 2">
    <name type="scientific">Streptococcus thermophilus</name>
    <dbReference type="NCBI Taxonomy" id="1308"/>
    <lineage>
        <taxon>Bacteria</taxon>
        <taxon>Bacillati</taxon>
        <taxon>Bacillota</taxon>
        <taxon>Bacilli</taxon>
        <taxon>Lactobacillales</taxon>
        <taxon>Streptococcaceae</taxon>
        <taxon>Streptococcus</taxon>
    </lineage>
</organism>
<sequence>MLFDVSEFVALVETVALSELTTEDITKVDAVAASELCEAGDRRYRWRTSFCHFTCSRRC</sequence>
<accession>A0A8D6XP86</accession>
<dbReference type="Proteomes" id="UP000509833">
    <property type="component" value="Chromosome"/>
</dbReference>
<dbReference type="AlphaFoldDB" id="A0A8D6XP86"/>
<proteinExistence type="predicted"/>
<dbReference type="EMBL" id="LR822017">
    <property type="protein sequence ID" value="CAD0137695.1"/>
    <property type="molecule type" value="Genomic_DNA"/>
</dbReference>
<protein>
    <submittedName>
        <fullName evidence="1">Uncharacterized protein</fullName>
    </submittedName>
</protein>
<evidence type="ECO:0000313" key="1">
    <source>
        <dbReference type="EMBL" id="CAD0137695.1"/>
    </source>
</evidence>
<gene>
    <name evidence="1" type="ORF">STHERMO_1093</name>
</gene>